<feature type="transmembrane region" description="Helical" evidence="2">
    <location>
        <begin position="292"/>
        <end position="315"/>
    </location>
</feature>
<feature type="transmembrane region" description="Helical" evidence="2">
    <location>
        <begin position="197"/>
        <end position="217"/>
    </location>
</feature>
<name>A0A1K1RFA4_9PSEU</name>
<keyword evidence="2" id="KW-0812">Transmembrane</keyword>
<feature type="transmembrane region" description="Helical" evidence="2">
    <location>
        <begin position="443"/>
        <end position="463"/>
    </location>
</feature>
<keyword evidence="4" id="KW-1185">Reference proteome</keyword>
<feature type="transmembrane region" description="Helical" evidence="2">
    <location>
        <begin position="353"/>
        <end position="374"/>
    </location>
</feature>
<dbReference type="STRING" id="546364.SAMN04489730_3127"/>
<organism evidence="3 4">
    <name type="scientific">Amycolatopsis australiensis</name>
    <dbReference type="NCBI Taxonomy" id="546364"/>
    <lineage>
        <taxon>Bacteria</taxon>
        <taxon>Bacillati</taxon>
        <taxon>Actinomycetota</taxon>
        <taxon>Actinomycetes</taxon>
        <taxon>Pseudonocardiales</taxon>
        <taxon>Pseudonocardiaceae</taxon>
        <taxon>Amycolatopsis</taxon>
    </lineage>
</organism>
<dbReference type="Proteomes" id="UP000182740">
    <property type="component" value="Unassembled WGS sequence"/>
</dbReference>
<feature type="transmembrane region" description="Helical" evidence="2">
    <location>
        <begin position="469"/>
        <end position="488"/>
    </location>
</feature>
<feature type="region of interest" description="Disordered" evidence="1">
    <location>
        <begin position="1"/>
        <end position="20"/>
    </location>
</feature>
<feature type="transmembrane region" description="Helical" evidence="2">
    <location>
        <begin position="171"/>
        <end position="190"/>
    </location>
</feature>
<sequence length="660" mass="70028">MGASPEVTVPASVESPVPPKAPASGVARWLLEHRVAPVGRQGGEDHGTPQAWWKVMCLTGVDYFSTLSYLPGIAALAAGALSPLATLLIVALTLLGMLPMYRRVARESPHGQGSVAMLEDLLPFWRGKLFVLTLLGFVATSWIITITLSSADATVHMLENPYVPGFLHGHAVLITVVLLLILGGVFLLGFSEAVGVAIPLVAVFLLLNGVVTVVSVIDLLGSSADLTRWTDALTAGGGGFTGLIGPAVVAFPLLVLGLSGFETGVSMMPLVKADGKTAEERLESRIRNTRKLLTAAALIMSVFLIATSFITTVLIPADAFKDGGEANGRAMAYLAHHELGELFGTAYDISSVLILWFAGASAMAGLINIVPRYLPSYGMAPEWGRAVRPVVLVYTAISILITIAFGADVNAQAGAYATGILAMMVSGAVAVSISAIRRRQRGAAIGFIVLTLVLLYALVENVIEKPDGIAISALFILGIIIVSLVSRVSRTTELRAERIEFDEEARRFIADSLANDGALHIIANKRQGGDRAEYSAKEAEQRGMNPVPGAADILFLEIDVVDPSEFSNVLKVHGVDIDGYRILRANSPAAPNAIAAILLALRDVTGVRPQCHFEWSEGNPLGHLFRYLILGRGDTAPVVREIIRSAEKDPTRRPGIHVGG</sequence>
<evidence type="ECO:0000313" key="4">
    <source>
        <dbReference type="Proteomes" id="UP000182740"/>
    </source>
</evidence>
<keyword evidence="2" id="KW-0472">Membrane</keyword>
<dbReference type="OrthoDB" id="232755at2"/>
<proteinExistence type="predicted"/>
<reference evidence="4" key="1">
    <citation type="submission" date="2016-11" db="EMBL/GenBank/DDBJ databases">
        <authorList>
            <person name="Varghese N."/>
            <person name="Submissions S."/>
        </authorList>
    </citation>
    <scope>NUCLEOTIDE SEQUENCE [LARGE SCALE GENOMIC DNA]</scope>
    <source>
        <strain evidence="4">DSM 44671</strain>
    </source>
</reference>
<keyword evidence="2" id="KW-1133">Transmembrane helix</keyword>
<dbReference type="AlphaFoldDB" id="A0A1K1RFA4"/>
<evidence type="ECO:0000256" key="1">
    <source>
        <dbReference type="SAM" id="MobiDB-lite"/>
    </source>
</evidence>
<evidence type="ECO:0000256" key="2">
    <source>
        <dbReference type="SAM" id="Phobius"/>
    </source>
</evidence>
<protein>
    <submittedName>
        <fullName evidence="3">Amino acid transporter</fullName>
    </submittedName>
</protein>
<evidence type="ECO:0000313" key="3">
    <source>
        <dbReference type="EMBL" id="SFW70548.1"/>
    </source>
</evidence>
<gene>
    <name evidence="3" type="ORF">SAMN04489730_3127</name>
</gene>
<feature type="transmembrane region" description="Helical" evidence="2">
    <location>
        <begin position="386"/>
        <end position="407"/>
    </location>
</feature>
<feature type="transmembrane region" description="Helical" evidence="2">
    <location>
        <begin position="129"/>
        <end position="151"/>
    </location>
</feature>
<dbReference type="Gene3D" id="1.20.1740.10">
    <property type="entry name" value="Amino acid/polyamine transporter I"/>
    <property type="match status" value="1"/>
</dbReference>
<dbReference type="EMBL" id="FPJG01000006">
    <property type="protein sequence ID" value="SFW70548.1"/>
    <property type="molecule type" value="Genomic_DNA"/>
</dbReference>
<feature type="transmembrane region" description="Helical" evidence="2">
    <location>
        <begin position="237"/>
        <end position="258"/>
    </location>
</feature>
<feature type="transmembrane region" description="Helical" evidence="2">
    <location>
        <begin position="73"/>
        <end position="98"/>
    </location>
</feature>
<accession>A0A1K1RFA4</accession>
<dbReference type="RefSeq" id="WP_072476969.1">
    <property type="nucleotide sequence ID" value="NZ_FPJG01000006.1"/>
</dbReference>
<feature type="transmembrane region" description="Helical" evidence="2">
    <location>
        <begin position="413"/>
        <end position="436"/>
    </location>
</feature>